<sequence>MPKISRRAQEMPASPIRKLIPYSIEAKKRGTKVYHLNIGQPDIETPETALNALKNIDLKVLEYSLSEGNLEYRTALNNYYHSLGFNDLTTDNFIVTNGGSEALNFAISTLCDAGDEIIIPEPYYANYNGFTAAYNVKVVAIPSTIDTGFALPPIEDFEKKITDKTRAIIICNPGNPTGYLYTREELQKLAEIALKHDIVVISDEVYREYVYDGKQQVSMLEFPELAENCIIIDSESKRYSMCGVRIGFMVTRSKKIHDAAMLFAQARLSPVLIGQIIAAAAHQNDHAYIQSVREEYTKRRNLLVDLLNGIPGVICPKPKGAFYCVAELPVDDTDKFAQWLLETYSHDNETIMVAPMGGFYSNPELGKKQVRMAYVLNETDLKRSVELLHNALIQYNSVK</sequence>
<evidence type="ECO:0000256" key="5">
    <source>
        <dbReference type="ARBA" id="ARBA00022898"/>
    </source>
</evidence>
<dbReference type="PRINTS" id="PR00753">
    <property type="entry name" value="ACCSYNTHASE"/>
</dbReference>
<keyword evidence="3 7" id="KW-0032">Aminotransferase</keyword>
<evidence type="ECO:0000259" key="6">
    <source>
        <dbReference type="Pfam" id="PF00155"/>
    </source>
</evidence>
<proteinExistence type="inferred from homology"/>
<dbReference type="InterPro" id="IPR050596">
    <property type="entry name" value="AspAT/PAT-like"/>
</dbReference>
<dbReference type="Proteomes" id="UP000198931">
    <property type="component" value="Unassembled WGS sequence"/>
</dbReference>
<organism evidence="7 8">
    <name type="scientific">Halpernia frigidisoli</name>
    <dbReference type="NCBI Taxonomy" id="1125876"/>
    <lineage>
        <taxon>Bacteria</taxon>
        <taxon>Pseudomonadati</taxon>
        <taxon>Bacteroidota</taxon>
        <taxon>Flavobacteriia</taxon>
        <taxon>Flavobacteriales</taxon>
        <taxon>Weeksellaceae</taxon>
        <taxon>Chryseobacterium group</taxon>
        <taxon>Halpernia</taxon>
    </lineage>
</organism>
<name>A0A1I3FSJ5_9FLAO</name>
<comment type="cofactor">
    <cofactor evidence="1">
        <name>pyridoxal 5'-phosphate</name>
        <dbReference type="ChEBI" id="CHEBI:597326"/>
    </cofactor>
</comment>
<evidence type="ECO:0000256" key="4">
    <source>
        <dbReference type="ARBA" id="ARBA00022679"/>
    </source>
</evidence>
<dbReference type="InterPro" id="IPR015422">
    <property type="entry name" value="PyrdxlP-dep_Trfase_small"/>
</dbReference>
<dbReference type="EMBL" id="FOQT01000002">
    <property type="protein sequence ID" value="SFI14134.1"/>
    <property type="molecule type" value="Genomic_DNA"/>
</dbReference>
<evidence type="ECO:0000313" key="8">
    <source>
        <dbReference type="Proteomes" id="UP000198931"/>
    </source>
</evidence>
<evidence type="ECO:0000313" key="7">
    <source>
        <dbReference type="EMBL" id="SFI14134.1"/>
    </source>
</evidence>
<gene>
    <name evidence="7" type="ORF">SAMN05443292_1597</name>
</gene>
<keyword evidence="8" id="KW-1185">Reference proteome</keyword>
<keyword evidence="5" id="KW-0663">Pyridoxal phosphate</keyword>
<evidence type="ECO:0000256" key="2">
    <source>
        <dbReference type="ARBA" id="ARBA00007441"/>
    </source>
</evidence>
<dbReference type="PANTHER" id="PTHR46383">
    <property type="entry name" value="ASPARTATE AMINOTRANSFERASE"/>
    <property type="match status" value="1"/>
</dbReference>
<evidence type="ECO:0000256" key="1">
    <source>
        <dbReference type="ARBA" id="ARBA00001933"/>
    </source>
</evidence>
<dbReference type="AlphaFoldDB" id="A0A1I3FSJ5"/>
<reference evidence="7 8" key="1">
    <citation type="submission" date="2016-10" db="EMBL/GenBank/DDBJ databases">
        <authorList>
            <person name="de Groot N.N."/>
        </authorList>
    </citation>
    <scope>NUCLEOTIDE SEQUENCE [LARGE SCALE GENOMIC DNA]</scope>
    <source>
        <strain evidence="7 8">DSM 26000</strain>
    </source>
</reference>
<dbReference type="InterPro" id="IPR015421">
    <property type="entry name" value="PyrdxlP-dep_Trfase_major"/>
</dbReference>
<dbReference type="Gene3D" id="3.90.1150.10">
    <property type="entry name" value="Aspartate Aminotransferase, domain 1"/>
    <property type="match status" value="1"/>
</dbReference>
<dbReference type="Gene3D" id="3.40.640.10">
    <property type="entry name" value="Type I PLP-dependent aspartate aminotransferase-like (Major domain)"/>
    <property type="match status" value="1"/>
</dbReference>
<keyword evidence="4 7" id="KW-0808">Transferase</keyword>
<dbReference type="SUPFAM" id="SSF53383">
    <property type="entry name" value="PLP-dependent transferases"/>
    <property type="match status" value="1"/>
</dbReference>
<dbReference type="InterPro" id="IPR004839">
    <property type="entry name" value="Aminotransferase_I/II_large"/>
</dbReference>
<accession>A0A1I3FSJ5</accession>
<dbReference type="GO" id="GO:0030170">
    <property type="term" value="F:pyridoxal phosphate binding"/>
    <property type="evidence" value="ECO:0007669"/>
    <property type="project" value="InterPro"/>
</dbReference>
<dbReference type="RefSeq" id="WP_090079566.1">
    <property type="nucleotide sequence ID" value="NZ_FOQT01000002.1"/>
</dbReference>
<dbReference type="OrthoDB" id="9802328at2"/>
<dbReference type="CDD" id="cd00609">
    <property type="entry name" value="AAT_like"/>
    <property type="match status" value="1"/>
</dbReference>
<comment type="similarity">
    <text evidence="2">Belongs to the class-I pyridoxal-phosphate-dependent aminotransferase family.</text>
</comment>
<dbReference type="Pfam" id="PF00155">
    <property type="entry name" value="Aminotran_1_2"/>
    <property type="match status" value="1"/>
</dbReference>
<dbReference type="GO" id="GO:0008483">
    <property type="term" value="F:transaminase activity"/>
    <property type="evidence" value="ECO:0007669"/>
    <property type="project" value="UniProtKB-KW"/>
</dbReference>
<feature type="domain" description="Aminotransferase class I/classII large" evidence="6">
    <location>
        <begin position="32"/>
        <end position="344"/>
    </location>
</feature>
<dbReference type="NCBIfam" id="NF005744">
    <property type="entry name" value="PRK07568.1"/>
    <property type="match status" value="1"/>
</dbReference>
<evidence type="ECO:0000256" key="3">
    <source>
        <dbReference type="ARBA" id="ARBA00022576"/>
    </source>
</evidence>
<dbReference type="InterPro" id="IPR015424">
    <property type="entry name" value="PyrdxlP-dep_Trfase"/>
</dbReference>
<protein>
    <submittedName>
        <fullName evidence="7">Aspartate aminotransferase</fullName>
    </submittedName>
</protein>
<dbReference type="STRING" id="1125876.SAMN05443292_1597"/>
<dbReference type="GO" id="GO:0006520">
    <property type="term" value="P:amino acid metabolic process"/>
    <property type="evidence" value="ECO:0007669"/>
    <property type="project" value="InterPro"/>
</dbReference>